<dbReference type="Proteomes" id="UP000727962">
    <property type="component" value="Unassembled WGS sequence"/>
</dbReference>
<evidence type="ECO:0000313" key="2">
    <source>
        <dbReference type="Proteomes" id="UP000727962"/>
    </source>
</evidence>
<gene>
    <name evidence="1" type="ORF">HYR64_09475</name>
</gene>
<proteinExistence type="predicted"/>
<reference evidence="1" key="1">
    <citation type="submission" date="2020-07" db="EMBL/GenBank/DDBJ databases">
        <title>Huge and variable diversity of episymbiotic CPR bacteria and DPANN archaea in groundwater ecosystems.</title>
        <authorList>
            <person name="He C.Y."/>
            <person name="Keren R."/>
            <person name="Whittaker M."/>
            <person name="Farag I.F."/>
            <person name="Doudna J."/>
            <person name="Cate J.H.D."/>
            <person name="Banfield J.F."/>
        </authorList>
    </citation>
    <scope>NUCLEOTIDE SEQUENCE</scope>
    <source>
        <strain evidence="1">NC_groundwater_17_Pr7_B-0.1um_64_12</strain>
    </source>
</reference>
<sequence length="64" mass="7332">MQFYNLKTRSHIDVPESEVRKTKMVRKTKSGEQVRYALTANYGGSKLYKFVNEAAYKASGAREV</sequence>
<organism evidence="1 2">
    <name type="scientific">Fimbriimonas ginsengisoli</name>
    <dbReference type="NCBI Taxonomy" id="1005039"/>
    <lineage>
        <taxon>Bacteria</taxon>
        <taxon>Bacillati</taxon>
        <taxon>Armatimonadota</taxon>
        <taxon>Fimbriimonadia</taxon>
        <taxon>Fimbriimonadales</taxon>
        <taxon>Fimbriimonadaceae</taxon>
        <taxon>Fimbriimonas</taxon>
    </lineage>
</organism>
<comment type="caution">
    <text evidence="1">The sequence shown here is derived from an EMBL/GenBank/DDBJ whole genome shotgun (WGS) entry which is preliminary data.</text>
</comment>
<name>A0A931PX41_FIMGI</name>
<evidence type="ECO:0000313" key="1">
    <source>
        <dbReference type="EMBL" id="MBI1757321.1"/>
    </source>
</evidence>
<dbReference type="AlphaFoldDB" id="A0A931PX41"/>
<accession>A0A931PX41</accession>
<dbReference type="EMBL" id="JACOSL010000059">
    <property type="protein sequence ID" value="MBI1757321.1"/>
    <property type="molecule type" value="Genomic_DNA"/>
</dbReference>
<protein>
    <submittedName>
        <fullName evidence="1">Uncharacterized protein</fullName>
    </submittedName>
</protein>